<evidence type="ECO:0000313" key="2">
    <source>
        <dbReference type="EMBL" id="KAF2998585.1"/>
    </source>
</evidence>
<proteinExistence type="predicted"/>
<accession>A0A9P4T9Q7</accession>
<dbReference type="Proteomes" id="UP000801428">
    <property type="component" value="Unassembled WGS sequence"/>
</dbReference>
<comment type="caution">
    <text evidence="2">The sequence shown here is derived from an EMBL/GenBank/DDBJ whole genome shotgun (WGS) entry which is preliminary data.</text>
</comment>
<reference evidence="2" key="1">
    <citation type="submission" date="2019-04" db="EMBL/GenBank/DDBJ databases">
        <title>Sequencing of skin fungus with MAO and IRED activity.</title>
        <authorList>
            <person name="Marsaioli A.J."/>
            <person name="Bonatto J.M.C."/>
            <person name="Reis Junior O."/>
        </authorList>
    </citation>
    <scope>NUCLEOTIDE SEQUENCE</scope>
    <source>
        <strain evidence="2">30M1</strain>
    </source>
</reference>
<name>A0A9P4T9Q7_CURKU</name>
<feature type="compositionally biased region" description="Low complexity" evidence="1">
    <location>
        <begin position="171"/>
        <end position="182"/>
    </location>
</feature>
<feature type="region of interest" description="Disordered" evidence="1">
    <location>
        <begin position="108"/>
        <end position="223"/>
    </location>
</feature>
<keyword evidence="3" id="KW-1185">Reference proteome</keyword>
<feature type="compositionally biased region" description="Polar residues" evidence="1">
    <location>
        <begin position="212"/>
        <end position="223"/>
    </location>
</feature>
<evidence type="ECO:0000313" key="3">
    <source>
        <dbReference type="Proteomes" id="UP000801428"/>
    </source>
</evidence>
<gene>
    <name evidence="2" type="ORF">E8E13_006518</name>
</gene>
<dbReference type="EMBL" id="SWKU01000019">
    <property type="protein sequence ID" value="KAF2998585.1"/>
    <property type="molecule type" value="Genomic_DNA"/>
</dbReference>
<protein>
    <submittedName>
        <fullName evidence="2">Uncharacterized protein</fullName>
    </submittedName>
</protein>
<sequence length="223" mass="23154">MSSAQDRYIADALRNQPLAALFCYDTPDQVNDTPGQVSHPPCLIHRVYAFLESNPSVDHDSLTFNDIRHIVGFAALGDSSSPASAISGGSVSMPASATLKDSGVTVCSPASENSGKPVSLPASAASNESVRLHATQPSGAPRQTVSEDFLSGPNNVGNRKRSNSAITQTPSVSSARTVGSSSLDTAANPCVLNGDDDDSTPDHGGRPRLHQSLPNESAEVSEQ</sequence>
<feature type="compositionally biased region" description="Polar residues" evidence="1">
    <location>
        <begin position="124"/>
        <end position="170"/>
    </location>
</feature>
<organism evidence="2 3">
    <name type="scientific">Curvularia kusanoi</name>
    <name type="common">Cochliobolus kusanoi</name>
    <dbReference type="NCBI Taxonomy" id="90978"/>
    <lineage>
        <taxon>Eukaryota</taxon>
        <taxon>Fungi</taxon>
        <taxon>Dikarya</taxon>
        <taxon>Ascomycota</taxon>
        <taxon>Pezizomycotina</taxon>
        <taxon>Dothideomycetes</taxon>
        <taxon>Pleosporomycetidae</taxon>
        <taxon>Pleosporales</taxon>
        <taxon>Pleosporineae</taxon>
        <taxon>Pleosporaceae</taxon>
        <taxon>Curvularia</taxon>
    </lineage>
</organism>
<evidence type="ECO:0000256" key="1">
    <source>
        <dbReference type="SAM" id="MobiDB-lite"/>
    </source>
</evidence>
<dbReference type="AlphaFoldDB" id="A0A9P4T9Q7"/>